<keyword evidence="2" id="KW-1185">Reference proteome</keyword>
<evidence type="ECO:0000313" key="2">
    <source>
        <dbReference type="Proteomes" id="UP001050691"/>
    </source>
</evidence>
<evidence type="ECO:0008006" key="3">
    <source>
        <dbReference type="Google" id="ProtNLM"/>
    </source>
</evidence>
<evidence type="ECO:0000313" key="1">
    <source>
        <dbReference type="EMBL" id="GJJ09242.1"/>
    </source>
</evidence>
<name>A0AAV5A3Q9_9AGAM</name>
<organism evidence="1 2">
    <name type="scientific">Clathrus columnatus</name>
    <dbReference type="NCBI Taxonomy" id="1419009"/>
    <lineage>
        <taxon>Eukaryota</taxon>
        <taxon>Fungi</taxon>
        <taxon>Dikarya</taxon>
        <taxon>Basidiomycota</taxon>
        <taxon>Agaricomycotina</taxon>
        <taxon>Agaricomycetes</taxon>
        <taxon>Phallomycetidae</taxon>
        <taxon>Phallales</taxon>
        <taxon>Clathraceae</taxon>
        <taxon>Clathrus</taxon>
    </lineage>
</organism>
<dbReference type="EMBL" id="BPWL01000004">
    <property type="protein sequence ID" value="GJJ09242.1"/>
    <property type="molecule type" value="Genomic_DNA"/>
</dbReference>
<protein>
    <recommendedName>
        <fullName evidence="3">F-box protein</fullName>
    </recommendedName>
</protein>
<dbReference type="Gene3D" id="3.80.10.10">
    <property type="entry name" value="Ribonuclease Inhibitor"/>
    <property type="match status" value="1"/>
</dbReference>
<comment type="caution">
    <text evidence="1">The sequence shown here is derived from an EMBL/GenBank/DDBJ whole genome shotgun (WGS) entry which is preliminary data.</text>
</comment>
<dbReference type="AlphaFoldDB" id="A0AAV5A3Q9"/>
<accession>A0AAV5A3Q9</accession>
<sequence length="476" mass="54247">MPAPDALPLEIWYRIIKLGKFSDRDSRPMLAVAPRTARNMHDAAFSTIFQSLYIGFSEGTDPNKLASKLSSYLDSLPLRSTTRYLRVDISTERWVDADGPDPWIESQIKVHLPPKLEDLICDVLSALPNITELNCRYEFESPLDLRTANTLQYLSLEHCQFYHPEDGPSIISDAKIQTLTLHIEDVGSDNSPRGPRQAPTRPTNIFSRLNLSSLATLYLRLHFPSQQDLSYLLTGSLSNDSPGLGVNLQSLLLCDIGVNVAIALSNACYFPSLRLCYLECPTHHGTRHFVRPLCLFLKRQVSLERLECKFSQYDMPSYEAVQCVEDVVNILYCLKDLKYLKLTGCAFSLGHPVLRMAPLPQLQVLSIRSTTTAPLTEIAGTLVEKLQSYPSLRSFLWHVLMNTTIGSDHERRNFVKTLKDTSRIEFVQVASTTFWLRNEDGPEPRRILSGKPDQGYEDLEEMYRYRTYWGDYLFCY</sequence>
<reference evidence="1" key="1">
    <citation type="submission" date="2021-10" db="EMBL/GenBank/DDBJ databases">
        <title>De novo Genome Assembly of Clathrus columnatus (Basidiomycota, Fungi) Using Illumina and Nanopore Sequence Data.</title>
        <authorList>
            <person name="Ogiso-Tanaka E."/>
            <person name="Itagaki H."/>
            <person name="Hosoya T."/>
            <person name="Hosaka K."/>
        </authorList>
    </citation>
    <scope>NUCLEOTIDE SEQUENCE</scope>
    <source>
        <strain evidence="1">MO-923</strain>
    </source>
</reference>
<dbReference type="InterPro" id="IPR032675">
    <property type="entry name" value="LRR_dom_sf"/>
</dbReference>
<proteinExistence type="predicted"/>
<dbReference type="Proteomes" id="UP001050691">
    <property type="component" value="Unassembled WGS sequence"/>
</dbReference>
<dbReference type="SUPFAM" id="SSF52047">
    <property type="entry name" value="RNI-like"/>
    <property type="match status" value="1"/>
</dbReference>
<gene>
    <name evidence="1" type="ORF">Clacol_003464</name>
</gene>